<evidence type="ECO:0000313" key="3">
    <source>
        <dbReference type="Proteomes" id="UP000541470"/>
    </source>
</evidence>
<gene>
    <name evidence="2" type="ORF">HHL25_11405</name>
</gene>
<sequence length="126" mass="14432">MKNARTNDLSDRRTAAAEAKVALLNAYRTAKAVDEPARSARQAERMAAAVAREERRLERERIKRDEAERRMAEAIEREAAADAAVRAETEARETVEKNRIARVLEDEAARKAERDRRYANRKARRA</sequence>
<dbReference type="EMBL" id="JABBGK010000002">
    <property type="protein sequence ID" value="NML74731.1"/>
    <property type="molecule type" value="Genomic_DNA"/>
</dbReference>
<accession>A0A7Y0FWD7</accession>
<dbReference type="RefSeq" id="WP_169590450.1">
    <property type="nucleotide sequence ID" value="NZ_JABBGK010000002.1"/>
</dbReference>
<dbReference type="InterPro" id="IPR045510">
    <property type="entry name" value="DUF6481"/>
</dbReference>
<evidence type="ECO:0000256" key="1">
    <source>
        <dbReference type="SAM" id="Coils"/>
    </source>
</evidence>
<dbReference type="Proteomes" id="UP000541470">
    <property type="component" value="Unassembled WGS sequence"/>
</dbReference>
<proteinExistence type="predicted"/>
<evidence type="ECO:0000313" key="2">
    <source>
        <dbReference type="EMBL" id="NML74731.1"/>
    </source>
</evidence>
<feature type="coiled-coil region" evidence="1">
    <location>
        <begin position="40"/>
        <end position="84"/>
    </location>
</feature>
<keyword evidence="3" id="KW-1185">Reference proteome</keyword>
<reference evidence="2 3" key="1">
    <citation type="submission" date="2020-04" db="EMBL/GenBank/DDBJ databases">
        <title>Rhizobium sp. S-51 isolated from soil.</title>
        <authorList>
            <person name="Dahal R.H."/>
        </authorList>
    </citation>
    <scope>NUCLEOTIDE SEQUENCE [LARGE SCALE GENOMIC DNA]</scope>
    <source>
        <strain evidence="2 3">S-51</strain>
    </source>
</reference>
<dbReference type="Pfam" id="PF20089">
    <property type="entry name" value="DUF6481"/>
    <property type="match status" value="1"/>
</dbReference>
<name>A0A7Y0FWD7_9HYPH</name>
<comment type="caution">
    <text evidence="2">The sequence shown here is derived from an EMBL/GenBank/DDBJ whole genome shotgun (WGS) entry which is preliminary data.</text>
</comment>
<dbReference type="AlphaFoldDB" id="A0A7Y0FWD7"/>
<protein>
    <submittedName>
        <fullName evidence="2">Uncharacterized protein</fullName>
    </submittedName>
</protein>
<organism evidence="2 3">
    <name type="scientific">Rhizobium terricola</name>
    <dbReference type="NCBI Taxonomy" id="2728849"/>
    <lineage>
        <taxon>Bacteria</taxon>
        <taxon>Pseudomonadati</taxon>
        <taxon>Pseudomonadota</taxon>
        <taxon>Alphaproteobacteria</taxon>
        <taxon>Hyphomicrobiales</taxon>
        <taxon>Rhizobiaceae</taxon>
        <taxon>Rhizobium/Agrobacterium group</taxon>
        <taxon>Rhizobium</taxon>
    </lineage>
</organism>
<keyword evidence="1" id="KW-0175">Coiled coil</keyword>